<dbReference type="OrthoDB" id="57329at2157"/>
<evidence type="ECO:0000259" key="2">
    <source>
        <dbReference type="Pfam" id="PF00465"/>
    </source>
</evidence>
<dbReference type="Proteomes" id="UP000199112">
    <property type="component" value="Unassembled WGS sequence"/>
</dbReference>
<feature type="domain" description="Alcohol dehydrogenase iron-type/glycerol dehydrogenase GldA" evidence="2">
    <location>
        <begin position="16"/>
        <end position="170"/>
    </location>
</feature>
<dbReference type="GO" id="GO:0046872">
    <property type="term" value="F:metal ion binding"/>
    <property type="evidence" value="ECO:0007669"/>
    <property type="project" value="InterPro"/>
</dbReference>
<protein>
    <submittedName>
        <fullName evidence="4">Alcohol dehydrogenase, class IV</fullName>
    </submittedName>
</protein>
<dbReference type="InterPro" id="IPR056798">
    <property type="entry name" value="ADH_Fe_C"/>
</dbReference>
<dbReference type="Pfam" id="PF25137">
    <property type="entry name" value="ADH_Fe_C"/>
    <property type="match status" value="1"/>
</dbReference>
<dbReference type="RefSeq" id="WP_090506332.1">
    <property type="nucleotide sequence ID" value="NZ_FNWL01000001.1"/>
</dbReference>
<dbReference type="InterPro" id="IPR039697">
    <property type="entry name" value="Alcohol_dehydrogenase_Fe"/>
</dbReference>
<feature type="domain" description="Fe-containing alcohol dehydrogenase-like C-terminal" evidence="3">
    <location>
        <begin position="206"/>
        <end position="396"/>
    </location>
</feature>
<evidence type="ECO:0000256" key="1">
    <source>
        <dbReference type="ARBA" id="ARBA00023002"/>
    </source>
</evidence>
<proteinExistence type="predicted"/>
<keyword evidence="5" id="KW-1185">Reference proteome</keyword>
<dbReference type="PANTHER" id="PTHR11496">
    <property type="entry name" value="ALCOHOL DEHYDROGENASE"/>
    <property type="match status" value="1"/>
</dbReference>
<dbReference type="GO" id="GO:0004022">
    <property type="term" value="F:alcohol dehydrogenase (NAD+) activity"/>
    <property type="evidence" value="ECO:0007669"/>
    <property type="project" value="TreeGrafter"/>
</dbReference>
<evidence type="ECO:0000313" key="5">
    <source>
        <dbReference type="Proteomes" id="UP000199112"/>
    </source>
</evidence>
<name>A0A1H6FRP8_9EURY</name>
<evidence type="ECO:0000259" key="3">
    <source>
        <dbReference type="Pfam" id="PF25137"/>
    </source>
</evidence>
<accession>A0A1H6FRP8</accession>
<organism evidence="4 5">
    <name type="scientific">Natronorubrum sediminis</name>
    <dbReference type="NCBI Taxonomy" id="640943"/>
    <lineage>
        <taxon>Archaea</taxon>
        <taxon>Methanobacteriati</taxon>
        <taxon>Methanobacteriota</taxon>
        <taxon>Stenosarchaea group</taxon>
        <taxon>Halobacteria</taxon>
        <taxon>Halobacteriales</taxon>
        <taxon>Natrialbaceae</taxon>
        <taxon>Natronorubrum</taxon>
    </lineage>
</organism>
<keyword evidence="1" id="KW-0560">Oxidoreductase</keyword>
<dbReference type="CDD" id="cd14866">
    <property type="entry name" value="Fe-ADH-like"/>
    <property type="match status" value="1"/>
</dbReference>
<dbReference type="AlphaFoldDB" id="A0A1H6FRP8"/>
<dbReference type="InterPro" id="IPR001670">
    <property type="entry name" value="ADH_Fe/GldA"/>
</dbReference>
<reference evidence="5" key="1">
    <citation type="submission" date="2016-10" db="EMBL/GenBank/DDBJ databases">
        <authorList>
            <person name="Varghese N."/>
            <person name="Submissions S."/>
        </authorList>
    </citation>
    <scope>NUCLEOTIDE SEQUENCE [LARGE SCALE GENOMIC DNA]</scope>
    <source>
        <strain evidence="5">CGMCC 1.8981</strain>
    </source>
</reference>
<dbReference type="Gene3D" id="3.40.50.1970">
    <property type="match status" value="1"/>
</dbReference>
<gene>
    <name evidence="4" type="ORF">SAMN04487967_1456</name>
</gene>
<dbReference type="Pfam" id="PF00465">
    <property type="entry name" value="Fe-ADH"/>
    <property type="match status" value="1"/>
</dbReference>
<evidence type="ECO:0000313" key="4">
    <source>
        <dbReference type="EMBL" id="SEH13569.1"/>
    </source>
</evidence>
<dbReference type="SUPFAM" id="SSF56796">
    <property type="entry name" value="Dehydroquinate synthase-like"/>
    <property type="match status" value="1"/>
</dbReference>
<sequence length="396" mass="42167">MLPSDSTFSFEYADSTVHFGRNSVANLEECLAEHGAQSALIVCGSNVGANADLMGPLREGLGSRLGGVFDGTTPDKSIEDVFAGIEAIRESDPDVLVGVGGGSSLDIARQMSVLEADGRSLEEIKRAAREGGLTPPEPERPPKPVIVIPTTFAGAADSSGGSIIVLSADESPTAQPVRIGGSLRPIAMFYDPALFETTPTSVLAGSAMNGFNKGLETIYSSASNPITDATAVHGLRLLQDGFTRLSSDRPDGMDESVVGTILVQFERNTNVIHAFGHGFSRRYPVQQGKIHAIVAPHVLEYLFDEADARRNVLAEGLNVDTARASDPAIGEAIVTEVRKVRNGFELPTRLRDLEPVREEDIPKIAEFIVSDTAMARAPESVPMGEGEVEEIIRSAW</sequence>
<dbReference type="EMBL" id="FNWL01000001">
    <property type="protein sequence ID" value="SEH13569.1"/>
    <property type="molecule type" value="Genomic_DNA"/>
</dbReference>
<dbReference type="Gene3D" id="1.20.1090.10">
    <property type="entry name" value="Dehydroquinate synthase-like - alpha domain"/>
    <property type="match status" value="1"/>
</dbReference>
<dbReference type="PANTHER" id="PTHR11496:SF83">
    <property type="entry name" value="HYDROXYACID-OXOACID TRANSHYDROGENASE, MITOCHONDRIAL"/>
    <property type="match status" value="1"/>
</dbReference>